<sequence>MGEGDREERDFTDNSTDLEAYASLSNANDQRAKDEDPQGLADAGLETYDGNVGMADLSESNGHPIESVMTDLLIEDTPRETLAVQRTSCSSLSSVHARESHEDPLEGQDLRFPVEDTSSCEMSEEAVAHEANVVEEYIPQSTITDEDSMQDNLALENVKFDGLSLCHGEINSAAENGPEMSPEENLKPRDNGYQHDLLVKDIGSQCSDVLLVQTACSLVQAAMKAALDQLTEELKDKSTSIDTEHHESQDHT</sequence>
<feature type="region of interest" description="Disordered" evidence="1">
    <location>
        <begin position="1"/>
        <end position="56"/>
    </location>
</feature>
<feature type="compositionally biased region" description="Polar residues" evidence="1">
    <location>
        <begin position="13"/>
        <end position="29"/>
    </location>
</feature>
<proteinExistence type="predicted"/>
<feature type="compositionally biased region" description="Basic and acidic residues" evidence="1">
    <location>
        <begin position="1"/>
        <end position="12"/>
    </location>
</feature>
<dbReference type="AlphaFoldDB" id="A0AAD7WJP0"/>
<gene>
    <name evidence="2" type="ORF">AAFF_G00415290</name>
</gene>
<evidence type="ECO:0000313" key="3">
    <source>
        <dbReference type="Proteomes" id="UP001221898"/>
    </source>
</evidence>
<accession>A0AAD7WJP0</accession>
<evidence type="ECO:0000256" key="1">
    <source>
        <dbReference type="SAM" id="MobiDB-lite"/>
    </source>
</evidence>
<dbReference type="Proteomes" id="UP001221898">
    <property type="component" value="Unassembled WGS sequence"/>
</dbReference>
<dbReference type="EMBL" id="JAINUG010000085">
    <property type="protein sequence ID" value="KAJ8399150.1"/>
    <property type="molecule type" value="Genomic_DNA"/>
</dbReference>
<evidence type="ECO:0000313" key="2">
    <source>
        <dbReference type="EMBL" id="KAJ8399150.1"/>
    </source>
</evidence>
<comment type="caution">
    <text evidence="2">The sequence shown here is derived from an EMBL/GenBank/DDBJ whole genome shotgun (WGS) entry which is preliminary data.</text>
</comment>
<organism evidence="2 3">
    <name type="scientific">Aldrovandia affinis</name>
    <dbReference type="NCBI Taxonomy" id="143900"/>
    <lineage>
        <taxon>Eukaryota</taxon>
        <taxon>Metazoa</taxon>
        <taxon>Chordata</taxon>
        <taxon>Craniata</taxon>
        <taxon>Vertebrata</taxon>
        <taxon>Euteleostomi</taxon>
        <taxon>Actinopterygii</taxon>
        <taxon>Neopterygii</taxon>
        <taxon>Teleostei</taxon>
        <taxon>Notacanthiformes</taxon>
        <taxon>Halosauridae</taxon>
        <taxon>Aldrovandia</taxon>
    </lineage>
</organism>
<reference evidence="2" key="1">
    <citation type="journal article" date="2023" name="Science">
        <title>Genome structures resolve the early diversification of teleost fishes.</title>
        <authorList>
            <person name="Parey E."/>
            <person name="Louis A."/>
            <person name="Montfort J."/>
            <person name="Bouchez O."/>
            <person name="Roques C."/>
            <person name="Iampietro C."/>
            <person name="Lluch J."/>
            <person name="Castinel A."/>
            <person name="Donnadieu C."/>
            <person name="Desvignes T."/>
            <person name="Floi Bucao C."/>
            <person name="Jouanno E."/>
            <person name="Wen M."/>
            <person name="Mejri S."/>
            <person name="Dirks R."/>
            <person name="Jansen H."/>
            <person name="Henkel C."/>
            <person name="Chen W.J."/>
            <person name="Zahm M."/>
            <person name="Cabau C."/>
            <person name="Klopp C."/>
            <person name="Thompson A.W."/>
            <person name="Robinson-Rechavi M."/>
            <person name="Braasch I."/>
            <person name="Lecointre G."/>
            <person name="Bobe J."/>
            <person name="Postlethwait J.H."/>
            <person name="Berthelot C."/>
            <person name="Roest Crollius H."/>
            <person name="Guiguen Y."/>
        </authorList>
    </citation>
    <scope>NUCLEOTIDE SEQUENCE</scope>
    <source>
        <strain evidence="2">NC1722</strain>
    </source>
</reference>
<protein>
    <submittedName>
        <fullName evidence="2">Uncharacterized protein</fullName>
    </submittedName>
</protein>
<name>A0AAD7WJP0_9TELE</name>
<keyword evidence="3" id="KW-1185">Reference proteome</keyword>